<evidence type="ECO:0000313" key="9">
    <source>
        <dbReference type="Proteomes" id="UP001203338"/>
    </source>
</evidence>
<dbReference type="InterPro" id="IPR024925">
    <property type="entry name" value="Malonyl_CoA-ACP_transAc"/>
</dbReference>
<sequence>MTSSTAFIFPGQGSQKVGMLAALAGQETVVNDTLVEASDVLGFDLQEMILNGPAEALNSTENTQPALLASGVALWRLWQARGGETPQYVAGHSLGEYSALVAAGVLSYADALRLVRSRGLYMQQAVPQGEGGMAAVIGLDDDKVIEICAKACLEGEVLSAVNFNAPGQVVIAGSAASVKASQEAFAAAGARKVMPLPVSVPSHCALMKPAAERLEADLASIEISAPVIPVVHNVSAATTQDGDTIRANLVSQLYMPVRWVESVRFMVAEGVTEMKECGPGKVLAGLGKRIERSVPVAGMEDLSVYPAA</sequence>
<dbReference type="RefSeq" id="WP_249697587.1">
    <property type="nucleotide sequence ID" value="NZ_JAMFLX010000002.1"/>
</dbReference>
<dbReference type="InterPro" id="IPR014043">
    <property type="entry name" value="Acyl_transferase_dom"/>
</dbReference>
<organism evidence="8 9">
    <name type="scientific">Parendozoicomonas callyspongiae</name>
    <dbReference type="NCBI Taxonomy" id="2942213"/>
    <lineage>
        <taxon>Bacteria</taxon>
        <taxon>Pseudomonadati</taxon>
        <taxon>Pseudomonadota</taxon>
        <taxon>Gammaproteobacteria</taxon>
        <taxon>Oceanospirillales</taxon>
        <taxon>Endozoicomonadaceae</taxon>
        <taxon>Parendozoicomonas</taxon>
    </lineage>
</organism>
<evidence type="ECO:0000256" key="2">
    <source>
        <dbReference type="ARBA" id="ARBA00018953"/>
    </source>
</evidence>
<reference evidence="8 9" key="1">
    <citation type="submission" date="2022-05" db="EMBL/GenBank/DDBJ databases">
        <authorList>
            <person name="Park J.-S."/>
        </authorList>
    </citation>
    <scope>NUCLEOTIDE SEQUENCE [LARGE SCALE GENOMIC DNA]</scope>
    <source>
        <strain evidence="8 9">2012CJ34-2</strain>
    </source>
</reference>
<keyword evidence="3 6" id="KW-0808">Transferase</keyword>
<comment type="catalytic activity">
    <reaction evidence="5 6">
        <text>holo-[ACP] + malonyl-CoA = malonyl-[ACP] + CoA</text>
        <dbReference type="Rhea" id="RHEA:41792"/>
        <dbReference type="Rhea" id="RHEA-COMP:9623"/>
        <dbReference type="Rhea" id="RHEA-COMP:9685"/>
        <dbReference type="ChEBI" id="CHEBI:57287"/>
        <dbReference type="ChEBI" id="CHEBI:57384"/>
        <dbReference type="ChEBI" id="CHEBI:64479"/>
        <dbReference type="ChEBI" id="CHEBI:78449"/>
        <dbReference type="EC" id="2.3.1.39"/>
    </reaction>
</comment>
<proteinExistence type="inferred from homology"/>
<dbReference type="SUPFAM" id="SSF55048">
    <property type="entry name" value="Probable ACP-binding domain of malonyl-CoA ACP transacylase"/>
    <property type="match status" value="1"/>
</dbReference>
<gene>
    <name evidence="8" type="primary">fabD</name>
    <name evidence="8" type="ORF">M3P05_02170</name>
</gene>
<dbReference type="InterPro" id="IPR050858">
    <property type="entry name" value="Mal-CoA-ACP_Trans/PKS_FabD"/>
</dbReference>
<dbReference type="SUPFAM" id="SSF52151">
    <property type="entry name" value="FabD/lysophospholipase-like"/>
    <property type="match status" value="1"/>
</dbReference>
<dbReference type="PIRSF" id="PIRSF000446">
    <property type="entry name" value="Mct"/>
    <property type="match status" value="1"/>
</dbReference>
<dbReference type="GO" id="GO:0004314">
    <property type="term" value="F:[acyl-carrier-protein] S-malonyltransferase activity"/>
    <property type="evidence" value="ECO:0007669"/>
    <property type="project" value="UniProtKB-EC"/>
</dbReference>
<comment type="caution">
    <text evidence="8">The sequence shown here is derived from an EMBL/GenBank/DDBJ whole genome shotgun (WGS) entry which is preliminary data.</text>
</comment>
<dbReference type="Gene3D" id="3.40.366.10">
    <property type="entry name" value="Malonyl-Coenzyme A Acyl Carrier Protein, domain 2"/>
    <property type="match status" value="1"/>
</dbReference>
<comment type="similarity">
    <text evidence="6">Belongs to the fabD family.</text>
</comment>
<feature type="domain" description="Malonyl-CoA:ACP transacylase (MAT)" evidence="7">
    <location>
        <begin position="8"/>
        <end position="299"/>
    </location>
</feature>
<dbReference type="SMART" id="SM00827">
    <property type="entry name" value="PKS_AT"/>
    <property type="match status" value="1"/>
</dbReference>
<evidence type="ECO:0000256" key="6">
    <source>
        <dbReference type="PIRNR" id="PIRNR000446"/>
    </source>
</evidence>
<dbReference type="PANTHER" id="PTHR42681">
    <property type="entry name" value="MALONYL-COA-ACYL CARRIER PROTEIN TRANSACYLASE, MITOCHONDRIAL"/>
    <property type="match status" value="1"/>
</dbReference>
<dbReference type="Proteomes" id="UP001203338">
    <property type="component" value="Unassembled WGS sequence"/>
</dbReference>
<dbReference type="InterPro" id="IPR001227">
    <property type="entry name" value="Ac_transferase_dom_sf"/>
</dbReference>
<evidence type="ECO:0000313" key="8">
    <source>
        <dbReference type="EMBL" id="MCL6268755.1"/>
    </source>
</evidence>
<dbReference type="InterPro" id="IPR004410">
    <property type="entry name" value="Malonyl_CoA-ACP_transAc_FabD"/>
</dbReference>
<evidence type="ECO:0000256" key="5">
    <source>
        <dbReference type="ARBA" id="ARBA00048462"/>
    </source>
</evidence>
<accession>A0ABT0PBI9</accession>
<dbReference type="Gene3D" id="3.30.70.250">
    <property type="entry name" value="Malonyl-CoA ACP transacylase, ACP-binding"/>
    <property type="match status" value="1"/>
</dbReference>
<keyword evidence="9" id="KW-1185">Reference proteome</keyword>
<keyword evidence="4 6" id="KW-0012">Acyltransferase</keyword>
<dbReference type="InterPro" id="IPR016036">
    <property type="entry name" value="Malonyl_transacylase_ACP-bd"/>
</dbReference>
<protein>
    <recommendedName>
        <fullName evidence="2 6">Malonyl CoA-acyl carrier protein transacylase</fullName>
        <ecNumber evidence="1 6">2.3.1.39</ecNumber>
    </recommendedName>
</protein>
<name>A0ABT0PBI9_9GAMM</name>
<evidence type="ECO:0000256" key="4">
    <source>
        <dbReference type="ARBA" id="ARBA00023315"/>
    </source>
</evidence>
<evidence type="ECO:0000259" key="7">
    <source>
        <dbReference type="SMART" id="SM00827"/>
    </source>
</evidence>
<dbReference type="NCBIfam" id="TIGR00128">
    <property type="entry name" value="fabD"/>
    <property type="match status" value="1"/>
</dbReference>
<evidence type="ECO:0000256" key="1">
    <source>
        <dbReference type="ARBA" id="ARBA00013258"/>
    </source>
</evidence>
<dbReference type="InterPro" id="IPR016035">
    <property type="entry name" value="Acyl_Trfase/lysoPLipase"/>
</dbReference>
<dbReference type="EC" id="2.3.1.39" evidence="1 6"/>
<evidence type="ECO:0000256" key="3">
    <source>
        <dbReference type="ARBA" id="ARBA00022679"/>
    </source>
</evidence>
<dbReference type="EMBL" id="JAMFLX010000002">
    <property type="protein sequence ID" value="MCL6268755.1"/>
    <property type="molecule type" value="Genomic_DNA"/>
</dbReference>
<dbReference type="Pfam" id="PF00698">
    <property type="entry name" value="Acyl_transf_1"/>
    <property type="match status" value="1"/>
</dbReference>
<dbReference type="PANTHER" id="PTHR42681:SF1">
    <property type="entry name" value="MALONYL-COA-ACYL CARRIER PROTEIN TRANSACYLASE, MITOCHONDRIAL"/>
    <property type="match status" value="1"/>
</dbReference>